<dbReference type="Pfam" id="PF12627">
    <property type="entry name" value="PolyA_pol_RNAbd"/>
    <property type="match status" value="1"/>
</dbReference>
<dbReference type="SUPFAM" id="SSF81891">
    <property type="entry name" value="Poly A polymerase C-terminal region-like"/>
    <property type="match status" value="1"/>
</dbReference>
<dbReference type="HAMAP" id="MF_01263">
    <property type="entry name" value="CCA_bact_type3"/>
    <property type="match status" value="1"/>
</dbReference>
<dbReference type="GO" id="GO:0042245">
    <property type="term" value="P:RNA repair"/>
    <property type="evidence" value="ECO:0007669"/>
    <property type="project" value="UniProtKB-KW"/>
</dbReference>
<keyword evidence="10 11" id="KW-0694">RNA-binding</keyword>
<feature type="binding site" evidence="11">
    <location>
        <position position="32"/>
    </location>
    <ligand>
        <name>ATP</name>
        <dbReference type="ChEBI" id="CHEBI:30616"/>
    </ligand>
</feature>
<feature type="binding site" evidence="11">
    <location>
        <position position="166"/>
    </location>
    <ligand>
        <name>CTP</name>
        <dbReference type="ChEBI" id="CHEBI:37563"/>
    </ligand>
</feature>
<keyword evidence="4 11" id="KW-0548">Nucleotidyltransferase</keyword>
<dbReference type="Pfam" id="PF01743">
    <property type="entry name" value="PolyA_pol"/>
    <property type="match status" value="1"/>
</dbReference>
<evidence type="ECO:0000256" key="4">
    <source>
        <dbReference type="ARBA" id="ARBA00022695"/>
    </source>
</evidence>
<feature type="binding site" evidence="11">
    <location>
        <position position="35"/>
    </location>
    <ligand>
        <name>ATP</name>
        <dbReference type="ChEBI" id="CHEBI:30616"/>
    </ligand>
</feature>
<dbReference type="RefSeq" id="WP_068280566.1">
    <property type="nucleotide sequence ID" value="NZ_CP014873.1"/>
</dbReference>
<gene>
    <name evidence="11" type="primary">cca</name>
    <name evidence="12" type="ORF">AYR53_09485</name>
</gene>
<feature type="binding site" evidence="11">
    <location>
        <position position="46"/>
    </location>
    <ligand>
        <name>Mg(2+)</name>
        <dbReference type="ChEBI" id="CHEBI:18420"/>
    </ligand>
</feature>
<feature type="binding site" evidence="11">
    <location>
        <position position="48"/>
    </location>
    <ligand>
        <name>Mg(2+)</name>
        <dbReference type="ChEBI" id="CHEBI:18420"/>
    </ligand>
</feature>
<dbReference type="PANTHER" id="PTHR46173:SF1">
    <property type="entry name" value="CCA TRNA NUCLEOTIDYLTRANSFERASE 1, MITOCHONDRIAL"/>
    <property type="match status" value="1"/>
</dbReference>
<reference evidence="12 13" key="1">
    <citation type="submission" date="2016-03" db="EMBL/GenBank/DDBJ databases">
        <title>Pediococcus and Lactobacillus from brewery environment - whole genome sequencing and assembly.</title>
        <authorList>
            <person name="Behr J."/>
            <person name="Geissler A.J."/>
            <person name="Vogel R.F."/>
        </authorList>
    </citation>
    <scope>NUCLEOTIDE SEQUENCE [LARGE SCALE GENOMIC DNA]</scope>
    <source>
        <strain evidence="12 13">TMW 1.1989</strain>
    </source>
</reference>
<feature type="binding site" evidence="11">
    <location>
        <position position="163"/>
    </location>
    <ligand>
        <name>CTP</name>
        <dbReference type="ChEBI" id="CHEBI:37563"/>
    </ligand>
</feature>
<keyword evidence="3 11" id="KW-0819">tRNA processing</keyword>
<name>A0A192H4R9_9LACO</name>
<dbReference type="Gene3D" id="1.10.246.80">
    <property type="match status" value="1"/>
</dbReference>
<comment type="subunit">
    <text evidence="11">Homodimer.</text>
</comment>
<evidence type="ECO:0000256" key="7">
    <source>
        <dbReference type="ARBA" id="ARBA00022800"/>
    </source>
</evidence>
<evidence type="ECO:0000256" key="6">
    <source>
        <dbReference type="ARBA" id="ARBA00022741"/>
    </source>
</evidence>
<keyword evidence="5 11" id="KW-0479">Metal-binding</keyword>
<dbReference type="InterPro" id="IPR043519">
    <property type="entry name" value="NT_sf"/>
</dbReference>
<comment type="catalytic activity">
    <reaction evidence="11">
        <text>a tRNA precursor + 2 CTP + ATP = a tRNA with a 3' CCA end + 3 diphosphate</text>
        <dbReference type="Rhea" id="RHEA:14433"/>
        <dbReference type="Rhea" id="RHEA-COMP:10465"/>
        <dbReference type="Rhea" id="RHEA-COMP:10468"/>
        <dbReference type="ChEBI" id="CHEBI:30616"/>
        <dbReference type="ChEBI" id="CHEBI:33019"/>
        <dbReference type="ChEBI" id="CHEBI:37563"/>
        <dbReference type="ChEBI" id="CHEBI:74896"/>
        <dbReference type="ChEBI" id="CHEBI:83071"/>
        <dbReference type="EC" id="2.7.7.72"/>
    </reaction>
</comment>
<sequence length="402" mass="44588">MKLSTIPEEFTEAIPIIQAIEQAGYAAYFVGGSVRDAILGNKKIHDVDIATSAYPAEVKAIFRRTIDTGIQHGTVTVMEKDNAYEVTTFRTESTYQDFRRPDHVTFVRSLDEDLKRRDFTINALALRHDGTIIDLFDGLTDLKHGLIRAVGIPEERFHEDALRMMRAVRFQSQLNFELEPLTEAAIAKEHGLLAKIAVERIHEEFVKLLLGQNRAAGLKTFVETDLYQKCPGFRSAGANLLRIADLPDQRLVREKSVWLLIAYELGLDTTATRHLLRQWKSSNELVNNVGNNVTLLAKFLADHITNWDLYAAGLDNLLSVNEVATLLGAGQTSATLMTAYSSLAIHDKHELAVNGANLIQQAGVKPGPLLGDILAKLEQQVVENQLANDKASLLAAAKELLN</sequence>
<keyword evidence="6 11" id="KW-0547">Nucleotide-binding</keyword>
<dbReference type="PANTHER" id="PTHR46173">
    <property type="entry name" value="CCA TRNA NUCLEOTIDYLTRANSFERASE 1, MITOCHONDRIAL"/>
    <property type="match status" value="1"/>
</dbReference>
<feature type="binding site" evidence="11">
    <location>
        <position position="160"/>
    </location>
    <ligand>
        <name>ATP</name>
        <dbReference type="ChEBI" id="CHEBI:30616"/>
    </ligand>
</feature>
<dbReference type="InterPro" id="IPR023068">
    <property type="entry name" value="CCA-adding_enz_firmicutes"/>
</dbReference>
<comment type="function">
    <text evidence="11">Catalyzes the addition and repair of the essential 3'-terminal CCA sequence in tRNAs without using a nucleic acid template. Adds these three nucleotides in the order of C, C, and A to the tRNA nucleotide-73, using CTP and ATP as substrates and producing inorganic pyrophosphate. tRNA 3'-terminal CCA addition is required both for tRNA processing and repair. Also involved in tRNA surveillance by mediating tandem CCA addition to generate a CCACCA at the 3' terminus of unstable tRNAs. While stable tRNAs receive only 3'-terminal CCA, unstable tRNAs are marked with CCACCA and rapidly degraded.</text>
</comment>
<dbReference type="CDD" id="cd05398">
    <property type="entry name" value="NT_ClassII-CCAase"/>
    <property type="match status" value="1"/>
</dbReference>
<dbReference type="GO" id="GO:0000287">
    <property type="term" value="F:magnesium ion binding"/>
    <property type="evidence" value="ECO:0007669"/>
    <property type="project" value="UniProtKB-UniRule"/>
</dbReference>
<dbReference type="Gene3D" id="3.30.460.10">
    <property type="entry name" value="Beta Polymerase, domain 2"/>
    <property type="match status" value="1"/>
</dbReference>
<feature type="binding site" evidence="11">
    <location>
        <position position="163"/>
    </location>
    <ligand>
        <name>ATP</name>
        <dbReference type="ChEBI" id="CHEBI:30616"/>
    </ligand>
</feature>
<dbReference type="EMBL" id="CP014873">
    <property type="protein sequence ID" value="ANK62971.1"/>
    <property type="molecule type" value="Genomic_DNA"/>
</dbReference>
<dbReference type="InterPro" id="IPR032810">
    <property type="entry name" value="CCA-adding_enz_C"/>
</dbReference>
<evidence type="ECO:0000256" key="3">
    <source>
        <dbReference type="ARBA" id="ARBA00022694"/>
    </source>
</evidence>
<evidence type="ECO:0000256" key="5">
    <source>
        <dbReference type="ARBA" id="ARBA00022723"/>
    </source>
</evidence>
<dbReference type="GO" id="GO:0160016">
    <property type="term" value="F:CCACCA tRNA nucleotidyltransferase activity"/>
    <property type="evidence" value="ECO:0007669"/>
    <property type="project" value="RHEA"/>
</dbReference>
<evidence type="ECO:0000256" key="10">
    <source>
        <dbReference type="ARBA" id="ARBA00022884"/>
    </source>
</evidence>
<comment type="miscellaneous">
    <text evidence="11">A single active site specifically recognizes both ATP and CTP and is responsible for their addition.</text>
</comment>
<evidence type="ECO:0000256" key="1">
    <source>
        <dbReference type="ARBA" id="ARBA00001946"/>
    </source>
</evidence>
<comment type="similarity">
    <text evidence="11">Belongs to the tRNA nucleotidyltransferase/poly(A) polymerase family. Bacterial CCA-adding enzyme type 3 subfamily.</text>
</comment>
<dbReference type="InterPro" id="IPR050264">
    <property type="entry name" value="Bact_CCA-adding_enz_type3_sf"/>
</dbReference>
<comment type="cofactor">
    <cofactor evidence="1 11">
        <name>Mg(2+)</name>
        <dbReference type="ChEBI" id="CHEBI:18420"/>
    </cofactor>
</comment>
<evidence type="ECO:0000256" key="8">
    <source>
        <dbReference type="ARBA" id="ARBA00022840"/>
    </source>
</evidence>
<dbReference type="Gene3D" id="1.10.3090.10">
    <property type="entry name" value="cca-adding enzyme, domain 2"/>
    <property type="match status" value="1"/>
</dbReference>
<evidence type="ECO:0000313" key="13">
    <source>
        <dbReference type="Proteomes" id="UP000078582"/>
    </source>
</evidence>
<dbReference type="GO" id="GO:0005524">
    <property type="term" value="F:ATP binding"/>
    <property type="evidence" value="ECO:0007669"/>
    <property type="project" value="UniProtKB-UniRule"/>
</dbReference>
<keyword evidence="9 11" id="KW-0460">Magnesium</keyword>
<proteinExistence type="inferred from homology"/>
<dbReference type="GO" id="GO:0004810">
    <property type="term" value="F:CCA tRNA nucleotidyltransferase activity"/>
    <property type="evidence" value="ECO:0007669"/>
    <property type="project" value="UniProtKB-UniRule"/>
</dbReference>
<keyword evidence="2 11" id="KW-0808">Transferase</keyword>
<accession>A0A192H4R9</accession>
<dbReference type="InterPro" id="IPR002646">
    <property type="entry name" value="PolA_pol_head_dom"/>
</dbReference>
<dbReference type="GO" id="GO:0001680">
    <property type="term" value="P:tRNA 3'-terminal CCA addition"/>
    <property type="evidence" value="ECO:0007669"/>
    <property type="project" value="UniProtKB-UniRule"/>
</dbReference>
<dbReference type="NCBIfam" id="NF009814">
    <property type="entry name" value="PRK13299.1"/>
    <property type="match status" value="1"/>
</dbReference>
<feature type="binding site" evidence="11">
    <location>
        <position position="32"/>
    </location>
    <ligand>
        <name>CTP</name>
        <dbReference type="ChEBI" id="CHEBI:37563"/>
    </ligand>
</feature>
<feature type="binding site" evidence="11">
    <location>
        <position position="169"/>
    </location>
    <ligand>
        <name>CTP</name>
        <dbReference type="ChEBI" id="CHEBI:37563"/>
    </ligand>
</feature>
<feature type="binding site" evidence="11">
    <location>
        <position position="117"/>
    </location>
    <ligand>
        <name>CTP</name>
        <dbReference type="ChEBI" id="CHEBI:37563"/>
    </ligand>
</feature>
<dbReference type="STRING" id="375175.AYR53_09485"/>
<dbReference type="EC" id="2.7.7.72" evidence="11"/>
<feature type="binding site" evidence="11">
    <location>
        <position position="35"/>
    </location>
    <ligand>
        <name>CTP</name>
        <dbReference type="ChEBI" id="CHEBI:37563"/>
    </ligand>
</feature>
<dbReference type="AlphaFoldDB" id="A0A192H4R9"/>
<protein>
    <recommendedName>
        <fullName evidence="11">CCA-adding enzyme</fullName>
        <ecNumber evidence="11">2.7.7.72</ecNumber>
    </recommendedName>
    <alternativeName>
        <fullName evidence="11">CCA tRNA nucleotidyltransferase</fullName>
    </alternativeName>
    <alternativeName>
        <fullName evidence="11">tRNA CCA-pyrophosphorylase</fullName>
    </alternativeName>
    <alternativeName>
        <fullName evidence="11">tRNA adenylyl-/cytidylyl- transferase</fullName>
    </alternativeName>
    <alternativeName>
        <fullName evidence="11">tRNA nucleotidyltransferase</fullName>
    </alternativeName>
    <alternativeName>
        <fullName evidence="11">tRNA-NT</fullName>
    </alternativeName>
</protein>
<dbReference type="Proteomes" id="UP000078582">
    <property type="component" value="Chromosome"/>
</dbReference>
<keyword evidence="7 11" id="KW-0692">RNA repair</keyword>
<dbReference type="Gene3D" id="1.20.58.560">
    <property type="match status" value="1"/>
</dbReference>
<dbReference type="GeneID" id="42982487"/>
<keyword evidence="8 11" id="KW-0067">ATP-binding</keyword>
<evidence type="ECO:0000256" key="11">
    <source>
        <dbReference type="HAMAP-Rule" id="MF_01263"/>
    </source>
</evidence>
<dbReference type="GO" id="GO:0000049">
    <property type="term" value="F:tRNA binding"/>
    <property type="evidence" value="ECO:0007669"/>
    <property type="project" value="UniProtKB-UniRule"/>
</dbReference>
<evidence type="ECO:0000256" key="9">
    <source>
        <dbReference type="ARBA" id="ARBA00022842"/>
    </source>
</evidence>
<feature type="binding site" evidence="11">
    <location>
        <position position="166"/>
    </location>
    <ligand>
        <name>ATP</name>
        <dbReference type="ChEBI" id="CHEBI:30616"/>
    </ligand>
</feature>
<feature type="binding site" evidence="11">
    <location>
        <position position="169"/>
    </location>
    <ligand>
        <name>ATP</name>
        <dbReference type="ChEBI" id="CHEBI:30616"/>
    </ligand>
</feature>
<dbReference type="SUPFAM" id="SSF81301">
    <property type="entry name" value="Nucleotidyltransferase"/>
    <property type="match status" value="1"/>
</dbReference>
<dbReference type="InterPro" id="IPR032828">
    <property type="entry name" value="PolyA_RNA-bd"/>
</dbReference>
<dbReference type="Pfam" id="PF13735">
    <property type="entry name" value="tRNA_NucTran2_2"/>
    <property type="match status" value="1"/>
</dbReference>
<feature type="binding site" evidence="11">
    <location>
        <position position="160"/>
    </location>
    <ligand>
        <name>CTP</name>
        <dbReference type="ChEBI" id="CHEBI:37563"/>
    </ligand>
</feature>
<comment type="catalytic activity">
    <reaction evidence="11">
        <text>a tRNA with a 3' CCA end + 2 CTP + ATP = a tRNA with a 3' CCACCA end + 3 diphosphate</text>
        <dbReference type="Rhea" id="RHEA:76235"/>
        <dbReference type="Rhea" id="RHEA-COMP:10468"/>
        <dbReference type="Rhea" id="RHEA-COMP:18655"/>
        <dbReference type="ChEBI" id="CHEBI:30616"/>
        <dbReference type="ChEBI" id="CHEBI:33019"/>
        <dbReference type="ChEBI" id="CHEBI:37563"/>
        <dbReference type="ChEBI" id="CHEBI:83071"/>
        <dbReference type="ChEBI" id="CHEBI:195187"/>
    </reaction>
</comment>
<feature type="binding site" evidence="11">
    <location>
        <position position="117"/>
    </location>
    <ligand>
        <name>ATP</name>
        <dbReference type="ChEBI" id="CHEBI:30616"/>
    </ligand>
</feature>
<keyword evidence="13" id="KW-1185">Reference proteome</keyword>
<evidence type="ECO:0000313" key="12">
    <source>
        <dbReference type="EMBL" id="ANK62971.1"/>
    </source>
</evidence>
<evidence type="ECO:0000256" key="2">
    <source>
        <dbReference type="ARBA" id="ARBA00022679"/>
    </source>
</evidence>
<dbReference type="OrthoDB" id="9805698at2"/>
<organism evidence="12 13">
    <name type="scientific">Loigolactobacillus backii</name>
    <dbReference type="NCBI Taxonomy" id="375175"/>
    <lineage>
        <taxon>Bacteria</taxon>
        <taxon>Bacillati</taxon>
        <taxon>Bacillota</taxon>
        <taxon>Bacilli</taxon>
        <taxon>Lactobacillales</taxon>
        <taxon>Lactobacillaceae</taxon>
        <taxon>Loigolactobacillus</taxon>
    </lineage>
</organism>